<organism evidence="4 5">
    <name type="scientific">Candidatus Yanofskybacteria bacterium CG10_big_fil_rev_8_21_14_0_10_46_23</name>
    <dbReference type="NCBI Taxonomy" id="1975098"/>
    <lineage>
        <taxon>Bacteria</taxon>
        <taxon>Candidatus Yanofskyibacteriota</taxon>
    </lineage>
</organism>
<keyword evidence="1" id="KW-1133">Transmembrane helix</keyword>
<reference evidence="4 5" key="1">
    <citation type="submission" date="2017-09" db="EMBL/GenBank/DDBJ databases">
        <title>Depth-based differentiation of microbial function through sediment-hosted aquifers and enrichment of novel symbionts in the deep terrestrial subsurface.</title>
        <authorList>
            <person name="Probst A.J."/>
            <person name="Ladd B."/>
            <person name="Jarett J.K."/>
            <person name="Geller-Mcgrath D.E."/>
            <person name="Sieber C.M."/>
            <person name="Emerson J.B."/>
            <person name="Anantharaman K."/>
            <person name="Thomas B.C."/>
            <person name="Malmstrom R."/>
            <person name="Stieglmeier M."/>
            <person name="Klingl A."/>
            <person name="Woyke T."/>
            <person name="Ryan C.M."/>
            <person name="Banfield J.F."/>
        </authorList>
    </citation>
    <scope>NUCLEOTIDE SEQUENCE [LARGE SCALE GENOMIC DNA]</scope>
    <source>
        <strain evidence="4">CG10_big_fil_rev_8_21_14_0_10_46_23</strain>
    </source>
</reference>
<name>A0A2H0R4M4_9BACT</name>
<comment type="caution">
    <text evidence="4">The sequence shown here is derived from an EMBL/GenBank/DDBJ whole genome shotgun (WGS) entry which is preliminary data.</text>
</comment>
<feature type="domain" description="Bacterial spore germination immunoglobulin-like" evidence="3">
    <location>
        <begin position="116"/>
        <end position="202"/>
    </location>
</feature>
<dbReference type="AlphaFoldDB" id="A0A2H0R4M4"/>
<evidence type="ECO:0000313" key="4">
    <source>
        <dbReference type="EMBL" id="PIR41472.1"/>
    </source>
</evidence>
<dbReference type="EMBL" id="PCXO01000005">
    <property type="protein sequence ID" value="PIR41472.1"/>
    <property type="molecule type" value="Genomic_DNA"/>
</dbReference>
<dbReference type="InterPro" id="IPR019606">
    <property type="entry name" value="GerMN"/>
</dbReference>
<evidence type="ECO:0000313" key="5">
    <source>
        <dbReference type="Proteomes" id="UP000230232"/>
    </source>
</evidence>
<keyword evidence="1" id="KW-0472">Membrane</keyword>
<proteinExistence type="predicted"/>
<accession>A0A2H0R4M4</accession>
<keyword evidence="1" id="KW-0812">Transmembrane</keyword>
<dbReference type="Pfam" id="PF10646">
    <property type="entry name" value="Germane"/>
    <property type="match status" value="1"/>
</dbReference>
<evidence type="ECO:0000259" key="2">
    <source>
        <dbReference type="Pfam" id="PF10646"/>
    </source>
</evidence>
<dbReference type="Pfam" id="PF10648">
    <property type="entry name" value="Gmad2"/>
    <property type="match status" value="1"/>
</dbReference>
<evidence type="ECO:0008006" key="6">
    <source>
        <dbReference type="Google" id="ProtNLM"/>
    </source>
</evidence>
<dbReference type="Proteomes" id="UP000230232">
    <property type="component" value="Unassembled WGS sequence"/>
</dbReference>
<dbReference type="InterPro" id="IPR018911">
    <property type="entry name" value="Gmad2_Ig-like_dom"/>
</dbReference>
<protein>
    <recommendedName>
        <fullName evidence="6">Bacterial spore germination immunoglobulin-like domain-containing protein</fullName>
    </recommendedName>
</protein>
<feature type="domain" description="GerMN" evidence="2">
    <location>
        <begin position="226"/>
        <end position="344"/>
    </location>
</feature>
<evidence type="ECO:0000256" key="1">
    <source>
        <dbReference type="SAM" id="Phobius"/>
    </source>
</evidence>
<evidence type="ECO:0000259" key="3">
    <source>
        <dbReference type="Pfam" id="PF10648"/>
    </source>
</evidence>
<feature type="transmembrane region" description="Helical" evidence="1">
    <location>
        <begin position="7"/>
        <end position="28"/>
    </location>
</feature>
<sequence>MRTKNILVIVISSTIIVVALLFGFRSLAPNGDQPSPVNFTQEGNVVRDNPGFKPGVWYLVYEQSGSSALTKELDLADIAPLPLQNGEQVHVEGRERAGVVKVTSLQILNGYYDDLIWVEAPLPDQIVASPLLITGQARGNWYFEASFPVTLLDANGKVLVQKPAQAQGDWMTAEYVPFSITLDFINPATDTGTLILHNDNPSGLPENDKELRLPVRFTVASQTVSLYYYNAENDKDASGNILCSSQGLVPAQRQIPVSQTPIQDTINLLLQGQLTATERSAGVTTEYPLSGFTLQGANLRNGDLTLDFSDPENKTGGGSCRVGILWKQIEATAQQFPGVNQVKFIPEFLFQP</sequence>
<gene>
    <name evidence="4" type="ORF">COV31_01190</name>
</gene>